<name>A0A160MZ43_9GAMM</name>
<protein>
    <recommendedName>
        <fullName evidence="3">DUF3037 domain-containing protein</fullName>
    </recommendedName>
</protein>
<evidence type="ECO:0008006" key="3">
    <source>
        <dbReference type="Google" id="ProtNLM"/>
    </source>
</evidence>
<dbReference type="InterPro" id="IPR021398">
    <property type="entry name" value="DUF3037"/>
</dbReference>
<dbReference type="Pfam" id="PF11236">
    <property type="entry name" value="DUF3037"/>
    <property type="match status" value="1"/>
</dbReference>
<dbReference type="PATRIC" id="fig|445710.3.peg.1199"/>
<dbReference type="STRING" id="445710.ATSB10_11990"/>
<dbReference type="RefSeq" id="WP_063671225.1">
    <property type="nucleotide sequence ID" value="NZ_CP014841.1"/>
</dbReference>
<organism evidence="1 2">
    <name type="scientific">Dyella thiooxydans</name>
    <dbReference type="NCBI Taxonomy" id="445710"/>
    <lineage>
        <taxon>Bacteria</taxon>
        <taxon>Pseudomonadati</taxon>
        <taxon>Pseudomonadota</taxon>
        <taxon>Gammaproteobacteria</taxon>
        <taxon>Lysobacterales</taxon>
        <taxon>Rhodanobacteraceae</taxon>
        <taxon>Dyella</taxon>
    </lineage>
</organism>
<gene>
    <name evidence="1" type="ORF">ATSB10_11990</name>
</gene>
<dbReference type="EMBL" id="CP014841">
    <property type="protein sequence ID" value="AND68653.1"/>
    <property type="molecule type" value="Genomic_DNA"/>
</dbReference>
<evidence type="ECO:0000313" key="1">
    <source>
        <dbReference type="EMBL" id="AND68653.1"/>
    </source>
</evidence>
<reference evidence="1 2" key="1">
    <citation type="submission" date="2016-02" db="EMBL/GenBank/DDBJ databases">
        <title>Complete genome sequencing and analysis of ATSB10, Dyella thiooxydans isolated from rhizosphere soil of sunflower (Helianthus annuus L.).</title>
        <authorList>
            <person name="Lee Y."/>
            <person name="Hwangbo K."/>
            <person name="Chung H."/>
            <person name="Yoo J."/>
            <person name="Kim K.Y."/>
            <person name="Sa T.M."/>
            <person name="Um Y."/>
            <person name="Madhaiyan M."/>
        </authorList>
    </citation>
    <scope>NUCLEOTIDE SEQUENCE [LARGE SCALE GENOMIC DNA]</scope>
    <source>
        <strain evidence="1 2">ATSB10</strain>
    </source>
</reference>
<sequence length="280" mass="31755">MIRYACQYAIVRFLPYAETGEFANVGVVLACPATSYLDARLMSPRRTGRITGFFEQLDRRIYREAMAYLKEELTRVGKLVADRGPGQPTFVQQAFAGLVRPREALLRFSETRVILAEQPADTLHKLFATVVERDFADKSYHDQWLERGVRETLRKAQLRQFFQPADIGNQDLHIRVPFVHEHEGRPQLAIKPLDLAKEDPNQVYDIGARWVGRVQLLQRHQLLPGSMLFAVSMPEAKYERAHAAVEEILGDLRRTASVEAVPITDATAIITFANSAASKH</sequence>
<accession>A0A160MZ43</accession>
<dbReference type="AlphaFoldDB" id="A0A160MZ43"/>
<keyword evidence="2" id="KW-1185">Reference proteome</keyword>
<evidence type="ECO:0000313" key="2">
    <source>
        <dbReference type="Proteomes" id="UP000077255"/>
    </source>
</evidence>
<proteinExistence type="predicted"/>
<dbReference type="KEGG" id="dtx:ATSB10_11990"/>
<dbReference type="Proteomes" id="UP000077255">
    <property type="component" value="Chromosome"/>
</dbReference>